<dbReference type="Gene3D" id="3.30.930.10">
    <property type="entry name" value="Bira Bifunctional Protein, Domain 2"/>
    <property type="match status" value="1"/>
</dbReference>
<feature type="binding site" evidence="1">
    <location>
        <begin position="256"/>
        <end position="257"/>
    </location>
    <ligand>
        <name>L-histidine</name>
        <dbReference type="ChEBI" id="CHEBI:57595"/>
    </ligand>
</feature>
<feature type="binding site" evidence="1">
    <location>
        <position position="112"/>
    </location>
    <ligand>
        <name>L-histidine</name>
        <dbReference type="ChEBI" id="CHEBI:57595"/>
    </ligand>
</feature>
<feature type="binding site" evidence="1">
    <location>
        <position position="95"/>
    </location>
    <ligand>
        <name>L-histidine</name>
        <dbReference type="ChEBI" id="CHEBI:57595"/>
    </ligand>
</feature>
<gene>
    <name evidence="3" type="ORF">EDD77_12111</name>
</gene>
<proteinExistence type="predicted"/>
<keyword evidence="3" id="KW-0328">Glycosyltransferase</keyword>
<feature type="binding site" evidence="1">
    <location>
        <position position="108"/>
    </location>
    <ligand>
        <name>L-histidine</name>
        <dbReference type="ChEBI" id="CHEBI:57595"/>
    </ligand>
</feature>
<dbReference type="InterPro" id="IPR041715">
    <property type="entry name" value="HisRS-like_core"/>
</dbReference>
<sequence>MQNDQLLKNEERAVIALRALYQSYGYLPYKMSRFEEYELYARNKDFLLSDRVITFTDTNGRLMALKPDVTLSILQKGEENPGCKRKVCYNENVYRVSRRSGQFKEIMQTGLECIGDVDGYDVFEAVELAAKSLALIGPEYVLEISHLGVVSALLDAAGGDGEFRRSALEALSQKNAHDLARLCAENGVPADCAQRLAGLVTIYGSRGPALQKLRALCGGLAGEAVAELEQLSALLDAAGLGEEVVLDFSVVNHMDYYNGIVFRGFLQGLSQSVLAGGRYDRLMRRMGRSQGAVGFALYLDRLDQLRSPRPEWDVQVLLLYENETPAAAVAAAVQKLRAEGKSVSAQKAAPPKLRYQECIRLDKEGKPC</sequence>
<dbReference type="EMBL" id="SLUM01000021">
    <property type="protein sequence ID" value="TCL54507.1"/>
    <property type="molecule type" value="Genomic_DNA"/>
</dbReference>
<dbReference type="OrthoDB" id="9800814at2"/>
<dbReference type="GO" id="GO:0140096">
    <property type="term" value="F:catalytic activity, acting on a protein"/>
    <property type="evidence" value="ECO:0007669"/>
    <property type="project" value="UniProtKB-ARBA"/>
</dbReference>
<evidence type="ECO:0000259" key="2">
    <source>
        <dbReference type="Pfam" id="PF13393"/>
    </source>
</evidence>
<keyword evidence="3" id="KW-0808">Transferase</keyword>
<dbReference type="Proteomes" id="UP000295184">
    <property type="component" value="Unassembled WGS sequence"/>
</dbReference>
<feature type="domain" description="Class II Histidinyl-tRNA synthetase (HisRS)-like catalytic core" evidence="2">
    <location>
        <begin position="8"/>
        <end position="302"/>
    </location>
</feature>
<evidence type="ECO:0000313" key="3">
    <source>
        <dbReference type="EMBL" id="TCL54507.1"/>
    </source>
</evidence>
<dbReference type="GeneID" id="97382552"/>
<dbReference type="RefSeq" id="WP_058962666.1">
    <property type="nucleotide sequence ID" value="NZ_CABKVM010000011.1"/>
</dbReference>
<evidence type="ECO:0000256" key="1">
    <source>
        <dbReference type="PIRSR" id="PIRSR001549-1"/>
    </source>
</evidence>
<dbReference type="PANTHER" id="PTHR43707:SF1">
    <property type="entry name" value="HISTIDINE--TRNA LIGASE, MITOCHONDRIAL-RELATED"/>
    <property type="match status" value="1"/>
</dbReference>
<accession>A0A4R1QML7</accession>
<dbReference type="STRING" id="1650663.GCA_001486665_00127"/>
<dbReference type="SUPFAM" id="SSF55681">
    <property type="entry name" value="Class II aaRS and biotin synthetases"/>
    <property type="match status" value="1"/>
</dbReference>
<dbReference type="AlphaFoldDB" id="A0A4R1QML7"/>
<protein>
    <submittedName>
        <fullName evidence="3">ATP phosphoribosyltransferase regulatory subunit</fullName>
    </submittedName>
</protein>
<evidence type="ECO:0000313" key="4">
    <source>
        <dbReference type="Proteomes" id="UP000295184"/>
    </source>
</evidence>
<feature type="binding site" evidence="1">
    <location>
        <begin position="68"/>
        <end position="70"/>
    </location>
    <ligand>
        <name>L-histidine</name>
        <dbReference type="ChEBI" id="CHEBI:57595"/>
    </ligand>
</feature>
<dbReference type="GO" id="GO:0004821">
    <property type="term" value="F:histidine-tRNA ligase activity"/>
    <property type="evidence" value="ECO:0007669"/>
    <property type="project" value="TreeGrafter"/>
</dbReference>
<dbReference type="InterPro" id="IPR004516">
    <property type="entry name" value="HisRS/HisZ"/>
</dbReference>
<name>A0A4R1QML7_9FIRM</name>
<organism evidence="3 4">
    <name type="scientific">Allofournierella massiliensis</name>
    <dbReference type="NCBI Taxonomy" id="1650663"/>
    <lineage>
        <taxon>Bacteria</taxon>
        <taxon>Bacillati</taxon>
        <taxon>Bacillota</taxon>
        <taxon>Clostridia</taxon>
        <taxon>Eubacteriales</taxon>
        <taxon>Oscillospiraceae</taxon>
        <taxon>Allofournierella</taxon>
    </lineage>
</organism>
<dbReference type="PANTHER" id="PTHR43707">
    <property type="entry name" value="HISTIDYL-TRNA SYNTHETASE"/>
    <property type="match status" value="1"/>
</dbReference>
<dbReference type="GO" id="GO:0006427">
    <property type="term" value="P:histidyl-tRNA aminoacylation"/>
    <property type="evidence" value="ECO:0007669"/>
    <property type="project" value="TreeGrafter"/>
</dbReference>
<reference evidence="3 4" key="1">
    <citation type="submission" date="2019-03" db="EMBL/GenBank/DDBJ databases">
        <title>Genomic Encyclopedia of Type Strains, Phase IV (KMG-IV): sequencing the most valuable type-strain genomes for metagenomic binning, comparative biology and taxonomic classification.</title>
        <authorList>
            <person name="Goeker M."/>
        </authorList>
    </citation>
    <scope>NUCLEOTIDE SEQUENCE [LARGE SCALE GENOMIC DNA]</scope>
    <source>
        <strain evidence="3 4">DSM 100451</strain>
    </source>
</reference>
<dbReference type="GO" id="GO:0016757">
    <property type="term" value="F:glycosyltransferase activity"/>
    <property type="evidence" value="ECO:0007669"/>
    <property type="project" value="UniProtKB-KW"/>
</dbReference>
<dbReference type="PIRSF" id="PIRSF001549">
    <property type="entry name" value="His-tRNA_synth"/>
    <property type="match status" value="1"/>
</dbReference>
<comment type="caution">
    <text evidence="3">The sequence shown here is derived from an EMBL/GenBank/DDBJ whole genome shotgun (WGS) entry which is preliminary data.</text>
</comment>
<dbReference type="Pfam" id="PF13393">
    <property type="entry name" value="tRNA-synt_His"/>
    <property type="match status" value="1"/>
</dbReference>
<dbReference type="GO" id="GO:0005737">
    <property type="term" value="C:cytoplasm"/>
    <property type="evidence" value="ECO:0007669"/>
    <property type="project" value="InterPro"/>
</dbReference>
<dbReference type="InterPro" id="IPR045864">
    <property type="entry name" value="aa-tRNA-synth_II/BPL/LPL"/>
</dbReference>